<keyword evidence="2" id="KW-0560">Oxidoreductase</keyword>
<dbReference type="EMBL" id="NCSJ02000518">
    <property type="protein sequence ID" value="RFU24076.1"/>
    <property type="molecule type" value="Genomic_DNA"/>
</dbReference>
<dbReference type="GO" id="GO:0016651">
    <property type="term" value="F:oxidoreductase activity, acting on NAD(P)H"/>
    <property type="evidence" value="ECO:0007669"/>
    <property type="project" value="TreeGrafter"/>
</dbReference>
<dbReference type="InterPro" id="IPR011032">
    <property type="entry name" value="GroES-like_sf"/>
</dbReference>
<dbReference type="SUPFAM" id="SSF51735">
    <property type="entry name" value="NAD(P)-binding Rossmann-fold domains"/>
    <property type="match status" value="1"/>
</dbReference>
<dbReference type="Pfam" id="PF08240">
    <property type="entry name" value="ADH_N"/>
    <property type="match status" value="1"/>
</dbReference>
<dbReference type="CDD" id="cd05276">
    <property type="entry name" value="p53_inducible_oxidoreductase"/>
    <property type="match status" value="1"/>
</dbReference>
<gene>
    <name evidence="4" type="ORF">B7463_g12264</name>
</gene>
<dbReference type="InterPro" id="IPR014189">
    <property type="entry name" value="Quinone_OxRdtase_PIG3"/>
</dbReference>
<dbReference type="Gene3D" id="3.90.180.10">
    <property type="entry name" value="Medium-chain alcohol dehydrogenases, catalytic domain"/>
    <property type="match status" value="1"/>
</dbReference>
<dbReference type="InterPro" id="IPR020843">
    <property type="entry name" value="ER"/>
</dbReference>
<evidence type="ECO:0000259" key="3">
    <source>
        <dbReference type="SMART" id="SM00829"/>
    </source>
</evidence>
<dbReference type="Proteomes" id="UP000258309">
    <property type="component" value="Unassembled WGS sequence"/>
</dbReference>
<accession>A0A3E2GSM6</accession>
<feature type="domain" description="Enoyl reductase (ER)" evidence="3">
    <location>
        <begin position="16"/>
        <end position="335"/>
    </location>
</feature>
<dbReference type="InterPro" id="IPR013154">
    <property type="entry name" value="ADH-like_N"/>
</dbReference>
<dbReference type="InterPro" id="IPR036291">
    <property type="entry name" value="NAD(P)-bd_dom_sf"/>
</dbReference>
<feature type="non-terminal residue" evidence="4">
    <location>
        <position position="338"/>
    </location>
</feature>
<feature type="non-terminal residue" evidence="4">
    <location>
        <position position="1"/>
    </location>
</feature>
<reference evidence="4 5" key="1">
    <citation type="submission" date="2018-05" db="EMBL/GenBank/DDBJ databases">
        <title>Draft genome sequence of Scytalidium lignicola DSM 105466, a ubiquitous saprotrophic fungus.</title>
        <authorList>
            <person name="Buettner E."/>
            <person name="Gebauer A.M."/>
            <person name="Hofrichter M."/>
            <person name="Liers C."/>
            <person name="Kellner H."/>
        </authorList>
    </citation>
    <scope>NUCLEOTIDE SEQUENCE [LARGE SCALE GENOMIC DNA]</scope>
    <source>
        <strain evidence="4 5">DSM 105466</strain>
    </source>
</reference>
<keyword evidence="5" id="KW-1185">Reference proteome</keyword>
<dbReference type="NCBIfam" id="TIGR02824">
    <property type="entry name" value="quinone_pig3"/>
    <property type="match status" value="1"/>
</dbReference>
<dbReference type="AlphaFoldDB" id="A0A3E2GSM6"/>
<proteinExistence type="predicted"/>
<dbReference type="InterPro" id="IPR013149">
    <property type="entry name" value="ADH-like_C"/>
</dbReference>
<name>A0A3E2GSM6_SCYLI</name>
<evidence type="ECO:0000256" key="1">
    <source>
        <dbReference type="ARBA" id="ARBA00022857"/>
    </source>
</evidence>
<organism evidence="4 5">
    <name type="scientific">Scytalidium lignicola</name>
    <name type="common">Hyphomycete</name>
    <dbReference type="NCBI Taxonomy" id="5539"/>
    <lineage>
        <taxon>Eukaryota</taxon>
        <taxon>Fungi</taxon>
        <taxon>Dikarya</taxon>
        <taxon>Ascomycota</taxon>
        <taxon>Pezizomycotina</taxon>
        <taxon>Leotiomycetes</taxon>
        <taxon>Leotiomycetes incertae sedis</taxon>
        <taxon>Scytalidium</taxon>
    </lineage>
</organism>
<dbReference type="Gene3D" id="3.40.50.720">
    <property type="entry name" value="NAD(P)-binding Rossmann-like Domain"/>
    <property type="match status" value="1"/>
</dbReference>
<sequence>MATEVMRAVDIKNGTGPISALFINPSTPKPSPSAGQALIRIHSFGLNRMDLMQREGKYNVPPQAGKTLGVEFSGLIEKLGNGCGDSFEVGDEVFGLAYGGAYAEYLVSSTKMLIHKPKEISWEEAAGIPETWITATQALHLVGRFKANDVVLFHAGASSVSIAGIQLARASGASAVFITAGSDAKIDFCVNSLGATKGFNYHTDDWVAGILSETDGHGADVIVDFIGRDYAQKNLEVAAIDGRIVQLASLSGRKLAEGVDIGLLESKRLRWEGSRLRSRDLDYQSKLRDLLVQFALPKFVDKTFKVPIERVFSWREIQDAHQLMEGNSSMGKIICNVD</sequence>
<dbReference type="GO" id="GO:0070402">
    <property type="term" value="F:NADPH binding"/>
    <property type="evidence" value="ECO:0007669"/>
    <property type="project" value="TreeGrafter"/>
</dbReference>
<dbReference type="OrthoDB" id="203908at2759"/>
<dbReference type="Pfam" id="PF00107">
    <property type="entry name" value="ADH_zinc_N"/>
    <property type="match status" value="1"/>
</dbReference>
<keyword evidence="1" id="KW-0521">NADP</keyword>
<dbReference type="SUPFAM" id="SSF50129">
    <property type="entry name" value="GroES-like"/>
    <property type="match status" value="1"/>
</dbReference>
<evidence type="ECO:0000313" key="5">
    <source>
        <dbReference type="Proteomes" id="UP000258309"/>
    </source>
</evidence>
<dbReference type="OMA" id="DWSWEYA"/>
<protein>
    <recommendedName>
        <fullName evidence="3">Enoyl reductase (ER) domain-containing protein</fullName>
    </recommendedName>
</protein>
<evidence type="ECO:0000256" key="2">
    <source>
        <dbReference type="ARBA" id="ARBA00023002"/>
    </source>
</evidence>
<comment type="caution">
    <text evidence="4">The sequence shown here is derived from an EMBL/GenBank/DDBJ whole genome shotgun (WGS) entry which is preliminary data.</text>
</comment>
<dbReference type="SMART" id="SM00829">
    <property type="entry name" value="PKS_ER"/>
    <property type="match status" value="1"/>
</dbReference>
<dbReference type="STRING" id="5539.A0A3E2GSM6"/>
<dbReference type="PANTHER" id="PTHR48106:SF18">
    <property type="entry name" value="QUINONE OXIDOREDUCTASE PIG3"/>
    <property type="match status" value="1"/>
</dbReference>
<evidence type="ECO:0000313" key="4">
    <source>
        <dbReference type="EMBL" id="RFU24076.1"/>
    </source>
</evidence>
<dbReference type="PANTHER" id="PTHR48106">
    <property type="entry name" value="QUINONE OXIDOREDUCTASE PIG3-RELATED"/>
    <property type="match status" value="1"/>
</dbReference>